<keyword evidence="3" id="KW-1185">Reference proteome</keyword>
<accession>A0A0R3CZB5</accession>
<proteinExistence type="predicted"/>
<dbReference type="InterPro" id="IPR052959">
    <property type="entry name" value="Inner_membrane_assoc"/>
</dbReference>
<feature type="transmembrane region" description="Helical" evidence="1">
    <location>
        <begin position="25"/>
        <end position="47"/>
    </location>
</feature>
<keyword evidence="1" id="KW-0472">Membrane</keyword>
<dbReference type="Pfam" id="PF04341">
    <property type="entry name" value="DUF485"/>
    <property type="match status" value="1"/>
</dbReference>
<evidence type="ECO:0008006" key="4">
    <source>
        <dbReference type="Google" id="ProtNLM"/>
    </source>
</evidence>
<dbReference type="Proteomes" id="UP000051936">
    <property type="component" value="Unassembled WGS sequence"/>
</dbReference>
<sequence>MDVSNVAKIERDPNYQELVRRRSSLGWLLSAVMLVIYFGFILLVAYAPKFLGIPLGNGVTTIGIPIGLSVIVLAFVLTGIYVRQANSSYDVLIRKIVEENRS</sequence>
<dbReference type="AlphaFoldDB" id="A0A0R3CZB5"/>
<dbReference type="PANTHER" id="PTHR38598:SF1">
    <property type="entry name" value="INNER MEMBRANE PROTEIN YJCH"/>
    <property type="match status" value="1"/>
</dbReference>
<dbReference type="EMBL" id="LJYG01000112">
    <property type="protein sequence ID" value="KRQ00668.1"/>
    <property type="molecule type" value="Genomic_DNA"/>
</dbReference>
<gene>
    <name evidence="2" type="ORF">AOQ71_37140</name>
</gene>
<organism evidence="2 3">
    <name type="scientific">Bradyrhizobium manausense</name>
    <dbReference type="NCBI Taxonomy" id="989370"/>
    <lineage>
        <taxon>Bacteria</taxon>
        <taxon>Pseudomonadati</taxon>
        <taxon>Pseudomonadota</taxon>
        <taxon>Alphaproteobacteria</taxon>
        <taxon>Hyphomicrobiales</taxon>
        <taxon>Nitrobacteraceae</taxon>
        <taxon>Bradyrhizobium</taxon>
    </lineage>
</organism>
<dbReference type="GO" id="GO:0005886">
    <property type="term" value="C:plasma membrane"/>
    <property type="evidence" value="ECO:0007669"/>
    <property type="project" value="TreeGrafter"/>
</dbReference>
<keyword evidence="1" id="KW-1133">Transmembrane helix</keyword>
<evidence type="ECO:0000313" key="3">
    <source>
        <dbReference type="Proteomes" id="UP000051936"/>
    </source>
</evidence>
<reference evidence="2 3" key="1">
    <citation type="submission" date="2015-09" db="EMBL/GenBank/DDBJ databases">
        <title>Draft Genome Sequence of Bradyrhizobium manausense Strain BR 3351T, a Novel Symbiotic Nitrogen-Fixing Alphaproteobacterium Isolated from Brazilian Amazon Rain Forest.</title>
        <authorList>
            <person name="De Araujo J.L."/>
            <person name="Zilli J.E."/>
        </authorList>
    </citation>
    <scope>NUCLEOTIDE SEQUENCE [LARGE SCALE GENOMIC DNA]</scope>
    <source>
        <strain evidence="2 3">BR3351</strain>
    </source>
</reference>
<evidence type="ECO:0000313" key="2">
    <source>
        <dbReference type="EMBL" id="KRQ00668.1"/>
    </source>
</evidence>
<name>A0A0R3CZB5_9BRAD</name>
<dbReference type="STRING" id="989370.AOQ71_37140"/>
<dbReference type="InterPro" id="IPR007436">
    <property type="entry name" value="DUF485"/>
</dbReference>
<keyword evidence="1" id="KW-0812">Transmembrane</keyword>
<protein>
    <recommendedName>
        <fullName evidence="4">DUF485 domain-containing protein</fullName>
    </recommendedName>
</protein>
<comment type="caution">
    <text evidence="2">The sequence shown here is derived from an EMBL/GenBank/DDBJ whole genome shotgun (WGS) entry which is preliminary data.</text>
</comment>
<evidence type="ECO:0000256" key="1">
    <source>
        <dbReference type="SAM" id="Phobius"/>
    </source>
</evidence>
<dbReference type="PANTHER" id="PTHR38598">
    <property type="entry name" value="INNER MEMBRANE PROTEIN YJCH"/>
    <property type="match status" value="1"/>
</dbReference>
<feature type="transmembrane region" description="Helical" evidence="1">
    <location>
        <begin position="59"/>
        <end position="82"/>
    </location>
</feature>